<dbReference type="NCBIfam" id="TIGR03426">
    <property type="entry name" value="shape_MreD"/>
    <property type="match status" value="1"/>
</dbReference>
<feature type="transmembrane region" description="Helical" evidence="9">
    <location>
        <begin position="98"/>
        <end position="120"/>
    </location>
</feature>
<accession>A0A4U1BNS7</accession>
<reference evidence="10 11" key="1">
    <citation type="submission" date="2019-04" db="EMBL/GenBank/DDBJ databases">
        <authorList>
            <person name="Hwang J.C."/>
        </authorList>
    </citation>
    <scope>NUCLEOTIDE SEQUENCE [LARGE SCALE GENOMIC DNA]</scope>
    <source>
        <strain evidence="10 11">IMCC35002</strain>
    </source>
</reference>
<dbReference type="GO" id="GO:0008360">
    <property type="term" value="P:regulation of cell shape"/>
    <property type="evidence" value="ECO:0007669"/>
    <property type="project" value="UniProtKB-UniRule"/>
</dbReference>
<evidence type="ECO:0000256" key="2">
    <source>
        <dbReference type="ARBA" id="ARBA00007776"/>
    </source>
</evidence>
<evidence type="ECO:0000256" key="4">
    <source>
        <dbReference type="ARBA" id="ARBA00022692"/>
    </source>
</evidence>
<name>A0A4U1BNS7_9GAMM</name>
<organism evidence="10 11">
    <name type="scientific">Ferrimonas aestuarii</name>
    <dbReference type="NCBI Taxonomy" id="2569539"/>
    <lineage>
        <taxon>Bacteria</taxon>
        <taxon>Pseudomonadati</taxon>
        <taxon>Pseudomonadota</taxon>
        <taxon>Gammaproteobacteria</taxon>
        <taxon>Alteromonadales</taxon>
        <taxon>Ferrimonadaceae</taxon>
        <taxon>Ferrimonas</taxon>
    </lineage>
</organism>
<dbReference type="PANTHER" id="PTHR37484:SF1">
    <property type="entry name" value="ROD SHAPE-DETERMINING PROTEIN MRED"/>
    <property type="match status" value="1"/>
</dbReference>
<dbReference type="PANTHER" id="PTHR37484">
    <property type="entry name" value="ROD SHAPE-DETERMINING PROTEIN MRED"/>
    <property type="match status" value="1"/>
</dbReference>
<comment type="function">
    <text evidence="8">Involved in formation of the rod shape of the cell. May also contribute to regulation of formation of penicillin-binding proteins.</text>
</comment>
<comment type="caution">
    <text evidence="10">The sequence shown here is derived from an EMBL/GenBank/DDBJ whole genome shotgun (WGS) entry which is preliminary data.</text>
</comment>
<evidence type="ECO:0000256" key="8">
    <source>
        <dbReference type="PIRNR" id="PIRNR018472"/>
    </source>
</evidence>
<evidence type="ECO:0000256" key="6">
    <source>
        <dbReference type="ARBA" id="ARBA00022989"/>
    </source>
</evidence>
<keyword evidence="7 8" id="KW-0472">Membrane</keyword>
<evidence type="ECO:0000256" key="5">
    <source>
        <dbReference type="ARBA" id="ARBA00022960"/>
    </source>
</evidence>
<evidence type="ECO:0000313" key="10">
    <source>
        <dbReference type="EMBL" id="TKB55981.1"/>
    </source>
</evidence>
<dbReference type="RefSeq" id="WP_136862710.1">
    <property type="nucleotide sequence ID" value="NZ_SWCJ01000004.1"/>
</dbReference>
<comment type="similarity">
    <text evidence="2 8">Belongs to the MreD family.</text>
</comment>
<dbReference type="InterPro" id="IPR026034">
    <property type="entry name" value="MreD_proteobac"/>
</dbReference>
<dbReference type="InterPro" id="IPR007227">
    <property type="entry name" value="Cell_shape_determining_MreD"/>
</dbReference>
<dbReference type="EMBL" id="SWCJ01000004">
    <property type="protein sequence ID" value="TKB55981.1"/>
    <property type="molecule type" value="Genomic_DNA"/>
</dbReference>
<dbReference type="AlphaFoldDB" id="A0A4U1BNS7"/>
<keyword evidence="4 9" id="KW-0812">Transmembrane</keyword>
<evidence type="ECO:0000256" key="7">
    <source>
        <dbReference type="ARBA" id="ARBA00023136"/>
    </source>
</evidence>
<evidence type="ECO:0000313" key="11">
    <source>
        <dbReference type="Proteomes" id="UP000305675"/>
    </source>
</evidence>
<protein>
    <recommendedName>
        <fullName evidence="8">Rod shape-determining protein MreD</fullName>
    </recommendedName>
</protein>
<gene>
    <name evidence="10" type="primary">mreD</name>
    <name evidence="10" type="ORF">FCL42_07115</name>
</gene>
<keyword evidence="11" id="KW-1185">Reference proteome</keyword>
<feature type="transmembrane region" description="Helical" evidence="9">
    <location>
        <begin position="55"/>
        <end position="86"/>
    </location>
</feature>
<keyword evidence="6 9" id="KW-1133">Transmembrane helix</keyword>
<dbReference type="Proteomes" id="UP000305675">
    <property type="component" value="Unassembled WGS sequence"/>
</dbReference>
<dbReference type="Pfam" id="PF04093">
    <property type="entry name" value="MreD"/>
    <property type="match status" value="1"/>
</dbReference>
<dbReference type="PIRSF" id="PIRSF018472">
    <property type="entry name" value="MreD_proteobac"/>
    <property type="match status" value="1"/>
</dbReference>
<evidence type="ECO:0000256" key="1">
    <source>
        <dbReference type="ARBA" id="ARBA00004651"/>
    </source>
</evidence>
<proteinExistence type="inferred from homology"/>
<evidence type="ECO:0000256" key="3">
    <source>
        <dbReference type="ARBA" id="ARBA00022475"/>
    </source>
</evidence>
<keyword evidence="3 8" id="KW-1003">Cell membrane</keyword>
<keyword evidence="5 8" id="KW-0133">Cell shape</keyword>
<dbReference type="GO" id="GO:0005886">
    <property type="term" value="C:plasma membrane"/>
    <property type="evidence" value="ECO:0007669"/>
    <property type="project" value="UniProtKB-SubCell"/>
</dbReference>
<keyword evidence="8" id="KW-0997">Cell inner membrane</keyword>
<evidence type="ECO:0000256" key="9">
    <source>
        <dbReference type="SAM" id="Phobius"/>
    </source>
</evidence>
<dbReference type="OrthoDB" id="6647425at2"/>
<comment type="subcellular location">
    <subcellularLocation>
        <location evidence="8">Cell inner membrane</location>
    </subcellularLocation>
    <subcellularLocation>
        <location evidence="1">Cell membrane</location>
        <topology evidence="1">Multi-pass membrane protein</topology>
    </subcellularLocation>
</comment>
<feature type="transmembrane region" description="Helical" evidence="9">
    <location>
        <begin position="132"/>
        <end position="150"/>
    </location>
</feature>
<sequence>MDRAHRYSVIWISLLVALFLQIMPLPQAVSSWRPDWVLLALAYWTMALPNRVGVLTAFLMGLFLDVLLGATMGVRSLALSVAIYLVAIQYQKLRHYSWVQQMGIIASLSLAMHLMVYAVETLNTGIELTFEYLRPVILTPLLWPWVFWLLRRTRRHYKVK</sequence>